<dbReference type="Gene3D" id="6.10.80.10">
    <property type="entry name" value="Hexameric tyrosine-coordinated heme protein (HTHP)"/>
    <property type="match status" value="1"/>
</dbReference>
<evidence type="ECO:0000313" key="1">
    <source>
        <dbReference type="EMBL" id="CCM78598.1"/>
    </source>
</evidence>
<evidence type="ECO:0000313" key="2">
    <source>
        <dbReference type="Proteomes" id="UP000009319"/>
    </source>
</evidence>
<dbReference type="STRING" id="1211777.BN77_p11284"/>
<gene>
    <name evidence="1" type="ORF">BN77_p11284</name>
</gene>
<dbReference type="Pfam" id="PF11534">
    <property type="entry name" value="HTHP"/>
    <property type="match status" value="1"/>
</dbReference>
<protein>
    <recommendedName>
        <fullName evidence="3">Hexameric tyrosine-coordinated heme protein (HTHP)</fullName>
    </recommendedName>
</protein>
<reference evidence="1 2" key="1">
    <citation type="journal article" date="2013" name="Genome Announc.">
        <title>Draft Genome Sequence of Rhizobium mesoamericanum STM3625, a Nitrogen-Fixing Symbiont of Mimosa pudica Isolated in French Guiana (South America).</title>
        <authorList>
            <person name="Moulin L."/>
            <person name="Mornico D."/>
            <person name="Melkonian R."/>
            <person name="Klonowska A."/>
        </authorList>
    </citation>
    <scope>NUCLEOTIDE SEQUENCE [LARGE SCALE GENOMIC DNA]</scope>
    <source>
        <strain evidence="1 2">STM3625</strain>
    </source>
</reference>
<sequence>MKEFAASLETATPREGVDLAARLAWEMVRKVQPSKSIRDRLVVIYEDDAETILMACQIIATNFQAIAAANNYWRD</sequence>
<dbReference type="InterPro" id="IPR038125">
    <property type="entry name" value="HTHP_sf"/>
</dbReference>
<name>K0PXL1_9HYPH</name>
<comment type="caution">
    <text evidence="1">The sequence shown here is derived from an EMBL/GenBank/DDBJ whole genome shotgun (WGS) entry which is preliminary data.</text>
</comment>
<dbReference type="HOGENOM" id="CLU_175440_1_0_5"/>
<accession>K0PXL1</accession>
<dbReference type="Proteomes" id="UP000009319">
    <property type="component" value="Unassembled WGS sequence"/>
</dbReference>
<keyword evidence="2" id="KW-1185">Reference proteome</keyword>
<evidence type="ECO:0008006" key="3">
    <source>
        <dbReference type="Google" id="ProtNLM"/>
    </source>
</evidence>
<dbReference type="AlphaFoldDB" id="K0PXL1"/>
<dbReference type="RefSeq" id="WP_007537733.1">
    <property type="nucleotide sequence ID" value="NZ_HF536773.1"/>
</dbReference>
<proteinExistence type="predicted"/>
<organism evidence="1 2">
    <name type="scientific">Rhizobium mesoamericanum STM3625</name>
    <dbReference type="NCBI Taxonomy" id="1211777"/>
    <lineage>
        <taxon>Bacteria</taxon>
        <taxon>Pseudomonadati</taxon>
        <taxon>Pseudomonadota</taxon>
        <taxon>Alphaproteobacteria</taxon>
        <taxon>Hyphomicrobiales</taxon>
        <taxon>Rhizobiaceae</taxon>
        <taxon>Rhizobium/Agrobacterium group</taxon>
        <taxon>Rhizobium</taxon>
    </lineage>
</organism>
<dbReference type="EMBL" id="CANI01000039">
    <property type="protein sequence ID" value="CCM78598.1"/>
    <property type="molecule type" value="Genomic_DNA"/>
</dbReference>
<dbReference type="InterPro" id="IPR021111">
    <property type="entry name" value="Hexamer_Tyr-coord_heme_pr_HTHP"/>
</dbReference>